<dbReference type="InterPro" id="IPR001611">
    <property type="entry name" value="Leu-rich_rpt"/>
</dbReference>
<dbReference type="Pfam" id="PF13855">
    <property type="entry name" value="LRR_8"/>
    <property type="match status" value="1"/>
</dbReference>
<dbReference type="InterPro" id="IPR032675">
    <property type="entry name" value="LRR_dom_sf"/>
</dbReference>
<keyword evidence="2" id="KW-0677">Repeat</keyword>
<reference evidence="3" key="2">
    <citation type="submission" date="2014-07" db="EMBL/GenBank/DDBJ databases">
        <authorList>
            <person name="Hull J."/>
        </authorList>
    </citation>
    <scope>NUCLEOTIDE SEQUENCE</scope>
</reference>
<dbReference type="InterPro" id="IPR050216">
    <property type="entry name" value="LRR_domain-containing"/>
</dbReference>
<dbReference type="AlphaFoldDB" id="A0A0A9WWA5"/>
<dbReference type="EMBL" id="GBRD01010767">
    <property type="protein sequence ID" value="JAG55057.1"/>
    <property type="molecule type" value="Transcribed_RNA"/>
</dbReference>
<dbReference type="EMBL" id="GBHO01031898">
    <property type="protein sequence ID" value="JAG11706.1"/>
    <property type="molecule type" value="Transcribed_RNA"/>
</dbReference>
<dbReference type="GO" id="GO:0005737">
    <property type="term" value="C:cytoplasm"/>
    <property type="evidence" value="ECO:0007669"/>
    <property type="project" value="TreeGrafter"/>
</dbReference>
<evidence type="ECO:0000256" key="2">
    <source>
        <dbReference type="ARBA" id="ARBA00022737"/>
    </source>
</evidence>
<reference evidence="4" key="3">
    <citation type="submission" date="2014-09" db="EMBL/GenBank/DDBJ databases">
        <authorList>
            <person name="Magalhaes I.L.F."/>
            <person name="Oliveira U."/>
            <person name="Santos F.R."/>
            <person name="Vidigal T.H.D.A."/>
            <person name="Brescovit A.D."/>
            <person name="Santos A.J."/>
        </authorList>
    </citation>
    <scope>NUCLEOTIDE SEQUENCE</scope>
</reference>
<evidence type="ECO:0000256" key="1">
    <source>
        <dbReference type="ARBA" id="ARBA00022614"/>
    </source>
</evidence>
<evidence type="ECO:0000313" key="3">
    <source>
        <dbReference type="EMBL" id="JAG11706.1"/>
    </source>
</evidence>
<evidence type="ECO:0000313" key="4">
    <source>
        <dbReference type="EMBL" id="JAG55057.1"/>
    </source>
</evidence>
<name>A0A0A9WWA5_LYGHE</name>
<dbReference type="SUPFAM" id="SSF52058">
    <property type="entry name" value="L domain-like"/>
    <property type="match status" value="1"/>
</dbReference>
<organism evidence="3">
    <name type="scientific">Lygus hesperus</name>
    <name type="common">Western plant bug</name>
    <dbReference type="NCBI Taxonomy" id="30085"/>
    <lineage>
        <taxon>Eukaryota</taxon>
        <taxon>Metazoa</taxon>
        <taxon>Ecdysozoa</taxon>
        <taxon>Arthropoda</taxon>
        <taxon>Hexapoda</taxon>
        <taxon>Insecta</taxon>
        <taxon>Pterygota</taxon>
        <taxon>Neoptera</taxon>
        <taxon>Paraneoptera</taxon>
        <taxon>Hemiptera</taxon>
        <taxon>Heteroptera</taxon>
        <taxon>Panheteroptera</taxon>
        <taxon>Cimicomorpha</taxon>
        <taxon>Miridae</taxon>
        <taxon>Mirini</taxon>
        <taxon>Lygus</taxon>
    </lineage>
</organism>
<gene>
    <name evidence="3" type="primary">Lrrc27</name>
    <name evidence="3" type="ORF">CM83_98848</name>
</gene>
<dbReference type="PANTHER" id="PTHR48051:SF54">
    <property type="entry name" value="LEUCINE-RICH REPEAT-CONTAINING PROTEIN"/>
    <property type="match status" value="1"/>
</dbReference>
<protein>
    <submittedName>
        <fullName evidence="3">Leucine-rich repeat-containing protein 27</fullName>
    </submittedName>
</protein>
<keyword evidence="1" id="KW-0433">Leucine-rich repeat</keyword>
<dbReference type="PANTHER" id="PTHR48051">
    <property type="match status" value="1"/>
</dbReference>
<proteinExistence type="predicted"/>
<dbReference type="Gene3D" id="3.80.10.10">
    <property type="entry name" value="Ribonuclease Inhibitor"/>
    <property type="match status" value="1"/>
</dbReference>
<sequence length="363" mass="42899">MEQLINSIKDRERSCMHDGGSEGSLWVPGERELCYNLPTDDPVTGYVDGCSMFIDLSYRRLRHLNLNLYFKTSYLSVSHLYLQHNKLAELPDDVFIELRNLMYLDARNNNLISFPKTVEGHEGLQTILLQDNLIEYFPIELGSLEGLKTLGIEFNPMRFPSHTVLSQWRNKNEVVDFFRRCWEAKSTNVPAVVRKKVKKIFKPKKPKFIKVKDHSEIVYKLQRSPNLKKQKEGEKIKEQQQQIQKELQRVKDKDVLEAWQDKYRAYKNEERFVILHPPPYGVDERYNRITTKLDALKIDSQKKKGLKYRLNLDEEISGIKERLASIGKETHYKDPETEMTARLREIKTIRKLQKKIEHLKHRS</sequence>
<accession>A0A0A9WWA5</accession>
<reference evidence="3" key="1">
    <citation type="journal article" date="2014" name="PLoS ONE">
        <title>Transcriptome-Based Identification of ABC Transporters in the Western Tarnished Plant Bug Lygus hesperus.</title>
        <authorList>
            <person name="Hull J.J."/>
            <person name="Chaney K."/>
            <person name="Geib S.M."/>
            <person name="Fabrick J.A."/>
            <person name="Brent C.S."/>
            <person name="Walsh D."/>
            <person name="Lavine L.C."/>
        </authorList>
    </citation>
    <scope>NUCLEOTIDE SEQUENCE</scope>
</reference>